<dbReference type="SUPFAM" id="SSF55486">
    <property type="entry name" value="Metalloproteases ('zincins'), catalytic domain"/>
    <property type="match status" value="1"/>
</dbReference>
<evidence type="ECO:0000313" key="1">
    <source>
        <dbReference type="EMBL" id="BBO69464.1"/>
    </source>
</evidence>
<dbReference type="EMBL" id="AP021874">
    <property type="protein sequence ID" value="BBO69464.1"/>
    <property type="molecule type" value="Genomic_DNA"/>
</dbReference>
<evidence type="ECO:0000313" key="2">
    <source>
        <dbReference type="Proteomes" id="UP000427906"/>
    </source>
</evidence>
<keyword evidence="2" id="KW-1185">Reference proteome</keyword>
<evidence type="ECO:0008006" key="3">
    <source>
        <dbReference type="Google" id="ProtNLM"/>
    </source>
</evidence>
<protein>
    <recommendedName>
        <fullName evidence="3">Peptidase M3A/M3B catalytic domain-containing protein</fullName>
    </recommendedName>
</protein>
<name>A0A5K7YT68_9BACT</name>
<reference evidence="1 2" key="1">
    <citation type="submission" date="2019-11" db="EMBL/GenBank/DDBJ databases">
        <title>Comparative genomics of hydrocarbon-degrading Desulfosarcina strains.</title>
        <authorList>
            <person name="Watanabe M."/>
            <person name="Kojima H."/>
            <person name="Fukui M."/>
        </authorList>
    </citation>
    <scope>NUCLEOTIDE SEQUENCE [LARGE SCALE GENOMIC DNA]</scope>
    <source>
        <strain evidence="1 2">PL12</strain>
    </source>
</reference>
<organism evidence="1 2">
    <name type="scientific">Desulfosarcina alkanivorans</name>
    <dbReference type="NCBI Taxonomy" id="571177"/>
    <lineage>
        <taxon>Bacteria</taxon>
        <taxon>Pseudomonadati</taxon>
        <taxon>Thermodesulfobacteriota</taxon>
        <taxon>Desulfobacteria</taxon>
        <taxon>Desulfobacterales</taxon>
        <taxon>Desulfosarcinaceae</taxon>
        <taxon>Desulfosarcina</taxon>
    </lineage>
</organism>
<gene>
    <name evidence="1" type="ORF">DSCA_33940</name>
</gene>
<dbReference type="Proteomes" id="UP000427906">
    <property type="component" value="Chromosome"/>
</dbReference>
<dbReference type="KEGG" id="dalk:DSCA_33940"/>
<sequence>MPRKHPTDELHRLTSAIQALNVRWSRQALALWQGLPPEHAPDRLYAGFEAVLTPETIAGASDIPDDKTRTRIRHGLIDHYLQRQLMPHETEMQAWSRGAAAHVDGEKIYFRDVIPWCQKSSTLAKRQRLQQETGPLCKLLKPFAVNYWKVVLDTLTAEFDFDNYIDYCRQKKGIDYHRLYRQVKVLVDQTDAYYFAAMDAWSHARFNLPVQQLTRFDAIYLLSLGQWDRLCPVNAPEETLGFFRHWGLDPAHHPGLHLDLSTSAEKSAQAITVMVRIPREIHILMRPEGGWVDVETLWHELGHGLSAVSTDPSLSEVDRELATAFNLSETYAFLLQRMALSRPVLERVMGLPEATVATIGYYKDLKDLSVFRRYAAKFISEYEMFTGGDLTDGQPYADTMARITGFYHQPESHLFDLVPEFYCADYLLGWMGEAVLADHLTGRFGEYGCLDPLAGEWLKSLWRQGNAADMFAFFETNGLDELTAAPLLRRWRRLSETPAA</sequence>
<accession>A0A5K7YT68</accession>
<dbReference type="AlphaFoldDB" id="A0A5K7YT68"/>
<proteinExistence type="predicted"/>
<dbReference type="OrthoDB" id="5484733at2"/>
<dbReference type="RefSeq" id="WP_155317501.1">
    <property type="nucleotide sequence ID" value="NZ_AP021874.1"/>
</dbReference>